<organism evidence="1 2">
    <name type="scientific">Pseudomonas paraeruginosa</name>
    <dbReference type="NCBI Taxonomy" id="2994495"/>
    <lineage>
        <taxon>Bacteria</taxon>
        <taxon>Pseudomonadati</taxon>
        <taxon>Pseudomonadota</taxon>
        <taxon>Gammaproteobacteria</taxon>
        <taxon>Pseudomonadales</taxon>
        <taxon>Pseudomonadaceae</taxon>
        <taxon>Pseudomonas</taxon>
    </lineage>
</organism>
<dbReference type="AlphaFoldDB" id="A0A2R3J2T2"/>
<proteinExistence type="predicted"/>
<dbReference type="EMBL" id="CP027169">
    <property type="protein sequence ID" value="AVK08502.1"/>
    <property type="molecule type" value="Genomic_DNA"/>
</dbReference>
<protein>
    <submittedName>
        <fullName evidence="1">Uncharacterized protein</fullName>
    </submittedName>
</protein>
<evidence type="ECO:0000313" key="1">
    <source>
        <dbReference type="EMBL" id="AVK08502.1"/>
    </source>
</evidence>
<dbReference type="Proteomes" id="UP000238390">
    <property type="component" value="Chromosome"/>
</dbReference>
<reference evidence="1 2" key="1">
    <citation type="submission" date="2018-02" db="EMBL/GenBank/DDBJ databases">
        <title>FDA/CDC Antimicrobial Resistant Isolate Bank Genome Sequencing.</title>
        <authorList>
            <person name="Benahmed F.H."/>
            <person name="Lutgring J.D."/>
            <person name="Yoo B."/>
            <person name="Machado M."/>
            <person name="Brown A."/>
            <person name="McAllister G."/>
            <person name="Perry A."/>
            <person name="Halpin A.L."/>
            <person name="Vavikolanu K."/>
            <person name="Ott S."/>
            <person name="Zhao X."/>
            <person name="Tallon L.J."/>
            <person name="Sadzewicz L."/>
            <person name="Aluvathingal J."/>
            <person name="Nadendla S."/>
            <person name="Voskania-kordi A."/>
            <person name="Simonyan V."/>
            <person name="Patel J."/>
            <person name="Shawar R.M."/>
        </authorList>
    </citation>
    <scope>NUCLEOTIDE SEQUENCE [LARGE SCALE GENOMIC DNA]</scope>
    <source>
        <strain evidence="1 2">AR_0356</strain>
    </source>
</reference>
<keyword evidence="2" id="KW-1185">Reference proteome</keyword>
<evidence type="ECO:0000313" key="2">
    <source>
        <dbReference type="Proteomes" id="UP000238390"/>
    </source>
</evidence>
<gene>
    <name evidence="1" type="ORF">CSB93_2503</name>
</gene>
<name>A0A2R3J2T2_9PSED</name>
<sequence length="110" mass="12156">MRPGVILIRLDPGITHDKTPCISNWHCAGGGQDRRTDGLLRGQCRTGNRGRLRTGRAFSTARSGGGIRRRARSHLKPLPAGRLLKRPCKISHNSTEEARGDYDFTPMPIV</sequence>
<accession>A0A2R3J2T2</accession>